<sequence>MELFFVRGHVDTFVEIELAQVASIARMRIFGDVREALKEVDQKARKGAVGESSISSAKQYCTTQ</sequence>
<evidence type="ECO:0000313" key="2">
    <source>
        <dbReference type="EMBL" id="KAG5615366.1"/>
    </source>
</evidence>
<keyword evidence="3" id="KW-1185">Reference proteome</keyword>
<dbReference type="Proteomes" id="UP000824120">
    <property type="component" value="Chromosome 3"/>
</dbReference>
<protein>
    <submittedName>
        <fullName evidence="2">Uncharacterized protein</fullName>
    </submittedName>
</protein>
<name>A0A9J5ZT10_SOLCO</name>
<feature type="region of interest" description="Disordered" evidence="1">
    <location>
        <begin position="45"/>
        <end position="64"/>
    </location>
</feature>
<dbReference type="AlphaFoldDB" id="A0A9J5ZT10"/>
<feature type="compositionally biased region" description="Polar residues" evidence="1">
    <location>
        <begin position="52"/>
        <end position="64"/>
    </location>
</feature>
<evidence type="ECO:0000313" key="3">
    <source>
        <dbReference type="Proteomes" id="UP000824120"/>
    </source>
</evidence>
<gene>
    <name evidence="2" type="ORF">H5410_015190</name>
</gene>
<evidence type="ECO:0000256" key="1">
    <source>
        <dbReference type="SAM" id="MobiDB-lite"/>
    </source>
</evidence>
<comment type="caution">
    <text evidence="2">The sequence shown here is derived from an EMBL/GenBank/DDBJ whole genome shotgun (WGS) entry which is preliminary data.</text>
</comment>
<reference evidence="2 3" key="1">
    <citation type="submission" date="2020-09" db="EMBL/GenBank/DDBJ databases">
        <title>De no assembly of potato wild relative species, Solanum commersonii.</title>
        <authorList>
            <person name="Cho K."/>
        </authorList>
    </citation>
    <scope>NUCLEOTIDE SEQUENCE [LARGE SCALE GENOMIC DNA]</scope>
    <source>
        <strain evidence="2">LZ3.2</strain>
        <tissue evidence="2">Leaf</tissue>
    </source>
</reference>
<organism evidence="2 3">
    <name type="scientific">Solanum commersonii</name>
    <name type="common">Commerson's wild potato</name>
    <name type="synonym">Commerson's nightshade</name>
    <dbReference type="NCBI Taxonomy" id="4109"/>
    <lineage>
        <taxon>Eukaryota</taxon>
        <taxon>Viridiplantae</taxon>
        <taxon>Streptophyta</taxon>
        <taxon>Embryophyta</taxon>
        <taxon>Tracheophyta</taxon>
        <taxon>Spermatophyta</taxon>
        <taxon>Magnoliopsida</taxon>
        <taxon>eudicotyledons</taxon>
        <taxon>Gunneridae</taxon>
        <taxon>Pentapetalae</taxon>
        <taxon>asterids</taxon>
        <taxon>lamiids</taxon>
        <taxon>Solanales</taxon>
        <taxon>Solanaceae</taxon>
        <taxon>Solanoideae</taxon>
        <taxon>Solaneae</taxon>
        <taxon>Solanum</taxon>
    </lineage>
</organism>
<dbReference type="EMBL" id="JACXVP010000003">
    <property type="protein sequence ID" value="KAG5615366.1"/>
    <property type="molecule type" value="Genomic_DNA"/>
</dbReference>
<accession>A0A9J5ZT10</accession>
<proteinExistence type="predicted"/>